<proteinExistence type="predicted"/>
<evidence type="ECO:0000256" key="1">
    <source>
        <dbReference type="SAM" id="Phobius"/>
    </source>
</evidence>
<protein>
    <recommendedName>
        <fullName evidence="4">DUF3592 domain-containing protein</fullName>
    </recommendedName>
</protein>
<feature type="transmembrane region" description="Helical" evidence="1">
    <location>
        <begin position="20"/>
        <end position="41"/>
    </location>
</feature>
<organism evidence="2 3">
    <name type="scientific">Nocardiopsis changdeensis</name>
    <dbReference type="NCBI Taxonomy" id="2831969"/>
    <lineage>
        <taxon>Bacteria</taxon>
        <taxon>Bacillati</taxon>
        <taxon>Actinomycetota</taxon>
        <taxon>Actinomycetes</taxon>
        <taxon>Streptosporangiales</taxon>
        <taxon>Nocardiopsidaceae</taxon>
        <taxon>Nocardiopsis</taxon>
    </lineage>
</organism>
<evidence type="ECO:0000313" key="3">
    <source>
        <dbReference type="Proteomes" id="UP000676079"/>
    </source>
</evidence>
<keyword evidence="1" id="KW-0812">Transmembrane</keyword>
<keyword evidence="1" id="KW-1133">Transmembrane helix</keyword>
<accession>A0ABX8BSG0</accession>
<sequence>MRLHRFRLPLRRSPAHTPVLGRVVVVVLGLGVLAAALFGAAGPYQQTRQFRAAVACERGTDDCFDSEAATIVGRHTYTTTSTSTYTDANGHTHTSTTRTTHYEVTWRRADGSHQTRDVSSAFYSEAEEGQPATLRLWQGEVVGVEVAGGAEWFLPESGGRLMAWSYLAFLGLGILLWGLFGWWDGFFMLCFRAFAWMFMGLLPVVMAVDALAYGMPTGAELVAKVLVTVLFSGISGAMLVGSLDDW</sequence>
<reference evidence="2 3" key="1">
    <citation type="submission" date="2021-05" db="EMBL/GenBank/DDBJ databases">
        <title>Direct Submission.</title>
        <authorList>
            <person name="Li K."/>
            <person name="Gao J."/>
        </authorList>
    </citation>
    <scope>NUCLEOTIDE SEQUENCE [LARGE SCALE GENOMIC DNA]</scope>
    <source>
        <strain evidence="2 3">Mg02</strain>
    </source>
</reference>
<keyword evidence="1" id="KW-0472">Membrane</keyword>
<evidence type="ECO:0008006" key="4">
    <source>
        <dbReference type="Google" id="ProtNLM"/>
    </source>
</evidence>
<name>A0ABX8BSG0_9ACTN</name>
<feature type="transmembrane region" description="Helical" evidence="1">
    <location>
        <begin position="186"/>
        <end position="213"/>
    </location>
</feature>
<keyword evidence="3" id="KW-1185">Reference proteome</keyword>
<feature type="transmembrane region" description="Helical" evidence="1">
    <location>
        <begin position="225"/>
        <end position="243"/>
    </location>
</feature>
<evidence type="ECO:0000313" key="2">
    <source>
        <dbReference type="EMBL" id="QUX25051.1"/>
    </source>
</evidence>
<dbReference type="RefSeq" id="WP_220560537.1">
    <property type="nucleotide sequence ID" value="NZ_CP074133.1"/>
</dbReference>
<dbReference type="Proteomes" id="UP000676079">
    <property type="component" value="Chromosome"/>
</dbReference>
<gene>
    <name evidence="2" type="ORF">KGD84_12765</name>
</gene>
<feature type="transmembrane region" description="Helical" evidence="1">
    <location>
        <begin position="161"/>
        <end position="180"/>
    </location>
</feature>
<dbReference type="EMBL" id="CP074133">
    <property type="protein sequence ID" value="QUX25051.1"/>
    <property type="molecule type" value="Genomic_DNA"/>
</dbReference>